<feature type="domain" description="JmjC" evidence="1">
    <location>
        <begin position="104"/>
        <end position="266"/>
    </location>
</feature>
<dbReference type="SUPFAM" id="SSF48403">
    <property type="entry name" value="Ankyrin repeat"/>
    <property type="match status" value="1"/>
</dbReference>
<evidence type="ECO:0000313" key="3">
    <source>
        <dbReference type="Proteomes" id="UP000094313"/>
    </source>
</evidence>
<dbReference type="InterPro" id="IPR041667">
    <property type="entry name" value="Cupin_8"/>
</dbReference>
<dbReference type="InterPro" id="IPR036770">
    <property type="entry name" value="Ankyrin_rpt-contain_sf"/>
</dbReference>
<dbReference type="Gene3D" id="1.25.40.20">
    <property type="entry name" value="Ankyrin repeat-containing domain"/>
    <property type="match status" value="1"/>
</dbReference>
<protein>
    <recommendedName>
        <fullName evidence="1">JmjC domain-containing protein</fullName>
    </recommendedName>
</protein>
<evidence type="ECO:0000313" key="2">
    <source>
        <dbReference type="EMBL" id="AOM80161.1"/>
    </source>
</evidence>
<evidence type="ECO:0000259" key="1">
    <source>
        <dbReference type="PROSITE" id="PS51184"/>
    </source>
</evidence>
<reference evidence="2 3" key="1">
    <citation type="submission" date="2016-08" db="EMBL/GenBank/DDBJ databases">
        <authorList>
            <person name="Seilhamer J.J."/>
        </authorList>
    </citation>
    <scope>NUCLEOTIDE SEQUENCE [LARGE SCALE GENOMIC DNA]</scope>
    <source>
        <strain evidence="2 3">DX4</strain>
    </source>
</reference>
<dbReference type="SUPFAM" id="SSF51197">
    <property type="entry name" value="Clavaminate synthase-like"/>
    <property type="match status" value="1"/>
</dbReference>
<gene>
    <name evidence="2" type="ORF">BFS30_25170</name>
</gene>
<dbReference type="SMART" id="SM00558">
    <property type="entry name" value="JmjC"/>
    <property type="match status" value="1"/>
</dbReference>
<dbReference type="EMBL" id="CP017141">
    <property type="protein sequence ID" value="AOM80161.1"/>
    <property type="molecule type" value="Genomic_DNA"/>
</dbReference>
<dbReference type="OrthoDB" id="2942327at2"/>
<dbReference type="PROSITE" id="PS51184">
    <property type="entry name" value="JMJC"/>
    <property type="match status" value="1"/>
</dbReference>
<dbReference type="KEGG" id="psty:BFS30_25170"/>
<accession>A0A1D7QNC3</accession>
<proteinExistence type="predicted"/>
<dbReference type="AlphaFoldDB" id="A0A1D7QNC3"/>
<organism evidence="2 3">
    <name type="scientific">Pedobacter steynii</name>
    <dbReference type="NCBI Taxonomy" id="430522"/>
    <lineage>
        <taxon>Bacteria</taxon>
        <taxon>Pseudomonadati</taxon>
        <taxon>Bacteroidota</taxon>
        <taxon>Sphingobacteriia</taxon>
        <taxon>Sphingobacteriales</taxon>
        <taxon>Sphingobacteriaceae</taxon>
        <taxon>Pedobacter</taxon>
    </lineage>
</organism>
<sequence>MSSLKSVVNDTIYQEIDVIDELNLERFNELYYNKKPVIFKKAILRDKCFTNWTNNYLKSAIGSKEVDVKYSQGGLYNISNVSQYVNIKVPFTEAVDLISKEVNSQESYYLQQLSIPEIFPELMNDLSLPTSKDPSAHVFSINLWMGSAGCSTHLHFDRSQNFLAQVRGRKEMILFSPEDSVYLYPNTDKKFDHVSRVQITDPDHEQFPLFRKATKYYCLLEEGDLLYLTPYWWHQVQSLDTSISVNYWWNRFDIDHGLGLETMGLEEVCYLINSFITNGFSIDHTDESGEPLLIKAIHLDFEQVLEAMLILGANPDVQSKTLMPGSSAYQVAVNTGKENMVDILNRYK</sequence>
<dbReference type="PANTHER" id="PTHR12461:SF105">
    <property type="entry name" value="HYPOXIA-INDUCIBLE FACTOR 1-ALPHA INHIBITOR"/>
    <property type="match status" value="1"/>
</dbReference>
<keyword evidence="3" id="KW-1185">Reference proteome</keyword>
<dbReference type="InterPro" id="IPR014710">
    <property type="entry name" value="RmlC-like_jellyroll"/>
</dbReference>
<dbReference type="Pfam" id="PF13621">
    <property type="entry name" value="Cupin_8"/>
    <property type="match status" value="1"/>
</dbReference>
<dbReference type="Proteomes" id="UP000094313">
    <property type="component" value="Chromosome"/>
</dbReference>
<name>A0A1D7QNC3_9SPHI</name>
<dbReference type="InterPro" id="IPR003347">
    <property type="entry name" value="JmjC_dom"/>
</dbReference>
<dbReference type="RefSeq" id="WP_069381823.1">
    <property type="nucleotide sequence ID" value="NZ_CP017141.1"/>
</dbReference>
<dbReference type="PANTHER" id="PTHR12461">
    <property type="entry name" value="HYPOXIA-INDUCIBLE FACTOR 1 ALPHA INHIBITOR-RELATED"/>
    <property type="match status" value="1"/>
</dbReference>
<dbReference type="Gene3D" id="2.60.120.10">
    <property type="entry name" value="Jelly Rolls"/>
    <property type="match status" value="1"/>
</dbReference>